<proteinExistence type="predicted"/>
<keyword evidence="2" id="KW-1185">Reference proteome</keyword>
<evidence type="ECO:0000313" key="1">
    <source>
        <dbReference type="EMBL" id="GAV05786.1"/>
    </source>
</evidence>
<reference evidence="1 2" key="1">
    <citation type="journal article" date="2016" name="Nat. Commun.">
        <title>Extremotolerant tardigrade genome and improved radiotolerance of human cultured cells by tardigrade-unique protein.</title>
        <authorList>
            <person name="Hashimoto T."/>
            <person name="Horikawa D.D."/>
            <person name="Saito Y."/>
            <person name="Kuwahara H."/>
            <person name="Kozuka-Hata H."/>
            <person name="Shin-I T."/>
            <person name="Minakuchi Y."/>
            <person name="Ohishi K."/>
            <person name="Motoyama A."/>
            <person name="Aizu T."/>
            <person name="Enomoto A."/>
            <person name="Kondo K."/>
            <person name="Tanaka S."/>
            <person name="Hara Y."/>
            <person name="Koshikawa S."/>
            <person name="Sagara H."/>
            <person name="Miura T."/>
            <person name="Yokobori S."/>
            <person name="Miyagawa K."/>
            <person name="Suzuki Y."/>
            <person name="Kubo T."/>
            <person name="Oyama M."/>
            <person name="Kohara Y."/>
            <person name="Fujiyama A."/>
            <person name="Arakawa K."/>
            <person name="Katayama T."/>
            <person name="Toyoda A."/>
            <person name="Kunieda T."/>
        </authorList>
    </citation>
    <scope>NUCLEOTIDE SEQUENCE [LARGE SCALE GENOMIC DNA]</scope>
    <source>
        <strain evidence="1 2">YOKOZUNA-1</strain>
    </source>
</reference>
<dbReference type="AlphaFoldDB" id="A0A1D1VXV4"/>
<gene>
    <name evidence="1" type="primary">RvY_15862-1</name>
    <name evidence="1" type="synonym">RvY_15862.1</name>
    <name evidence="1" type="ORF">RvY_15862</name>
</gene>
<comment type="caution">
    <text evidence="1">The sequence shown here is derived from an EMBL/GenBank/DDBJ whole genome shotgun (WGS) entry which is preliminary data.</text>
</comment>
<name>A0A1D1VXV4_RAMVA</name>
<dbReference type="Proteomes" id="UP000186922">
    <property type="component" value="Unassembled WGS sequence"/>
</dbReference>
<protein>
    <submittedName>
        <fullName evidence="1">Uncharacterized protein</fullName>
    </submittedName>
</protein>
<evidence type="ECO:0000313" key="2">
    <source>
        <dbReference type="Proteomes" id="UP000186922"/>
    </source>
</evidence>
<sequence>MDLDVGTSPPSSSKSALFGRTVEREMEESGFLRSISPYFLFKSPVSAPGVSMIRKQSQRVLRSTAEDQTADEFGQRRMMKSDEHYACARATAGAHAKAYRSLLEVLVTAAPYGWSLWSIGSGRAFFPDHHVCLTCLELHSFRSLSIKSIPCFRTAVDCSNIHQ</sequence>
<organism evidence="1 2">
    <name type="scientific">Ramazzottius varieornatus</name>
    <name type="common">Water bear</name>
    <name type="synonym">Tardigrade</name>
    <dbReference type="NCBI Taxonomy" id="947166"/>
    <lineage>
        <taxon>Eukaryota</taxon>
        <taxon>Metazoa</taxon>
        <taxon>Ecdysozoa</taxon>
        <taxon>Tardigrada</taxon>
        <taxon>Eutardigrada</taxon>
        <taxon>Parachela</taxon>
        <taxon>Hypsibioidea</taxon>
        <taxon>Ramazzottiidae</taxon>
        <taxon>Ramazzottius</taxon>
    </lineage>
</organism>
<accession>A0A1D1VXV4</accession>
<dbReference type="EMBL" id="BDGG01000012">
    <property type="protein sequence ID" value="GAV05786.1"/>
    <property type="molecule type" value="Genomic_DNA"/>
</dbReference>